<dbReference type="AlphaFoldDB" id="A0A518DKP9"/>
<dbReference type="InterPro" id="IPR050312">
    <property type="entry name" value="IolE/XylAMocC-like"/>
</dbReference>
<dbReference type="InterPro" id="IPR006311">
    <property type="entry name" value="TAT_signal"/>
</dbReference>
<dbReference type="OrthoDB" id="256906at2"/>
<evidence type="ECO:0000313" key="2">
    <source>
        <dbReference type="EMBL" id="QDU92414.1"/>
    </source>
</evidence>
<proteinExistence type="predicted"/>
<keyword evidence="2" id="KW-0413">Isomerase</keyword>
<dbReference type="PANTHER" id="PTHR12110">
    <property type="entry name" value="HYDROXYPYRUVATE ISOMERASE"/>
    <property type="match status" value="1"/>
</dbReference>
<dbReference type="InterPro" id="IPR013022">
    <property type="entry name" value="Xyl_isomerase-like_TIM-brl"/>
</dbReference>
<dbReference type="PROSITE" id="PS51318">
    <property type="entry name" value="TAT"/>
    <property type="match status" value="1"/>
</dbReference>
<dbReference type="RefSeq" id="WP_145048341.1">
    <property type="nucleotide sequence ID" value="NZ_CP036433.1"/>
</dbReference>
<dbReference type="InterPro" id="IPR036237">
    <property type="entry name" value="Xyl_isomerase-like_sf"/>
</dbReference>
<evidence type="ECO:0000313" key="3">
    <source>
        <dbReference type="Proteomes" id="UP000317648"/>
    </source>
</evidence>
<dbReference type="Gene3D" id="3.20.20.150">
    <property type="entry name" value="Divalent-metal-dependent TIM barrel enzymes"/>
    <property type="match status" value="1"/>
</dbReference>
<dbReference type="GO" id="GO:0016853">
    <property type="term" value="F:isomerase activity"/>
    <property type="evidence" value="ECO:0007669"/>
    <property type="project" value="UniProtKB-KW"/>
</dbReference>
<accession>A0A518DKP9</accession>
<organism evidence="2 3">
    <name type="scientific">Lignipirellula cremea</name>
    <dbReference type="NCBI Taxonomy" id="2528010"/>
    <lineage>
        <taxon>Bacteria</taxon>
        <taxon>Pseudomonadati</taxon>
        <taxon>Planctomycetota</taxon>
        <taxon>Planctomycetia</taxon>
        <taxon>Pirellulales</taxon>
        <taxon>Pirellulaceae</taxon>
        <taxon>Lignipirellula</taxon>
    </lineage>
</organism>
<dbReference type="PANTHER" id="PTHR12110:SF53">
    <property type="entry name" value="BLR5974 PROTEIN"/>
    <property type="match status" value="1"/>
</dbReference>
<keyword evidence="3" id="KW-1185">Reference proteome</keyword>
<gene>
    <name evidence="2" type="ORF">Pla8534_01620</name>
</gene>
<dbReference type="Pfam" id="PF01261">
    <property type="entry name" value="AP_endonuc_2"/>
    <property type="match status" value="1"/>
</dbReference>
<dbReference type="EMBL" id="CP036433">
    <property type="protein sequence ID" value="QDU92414.1"/>
    <property type="molecule type" value="Genomic_DNA"/>
</dbReference>
<dbReference type="KEGG" id="lcre:Pla8534_01620"/>
<sequence length="358" mass="40043">MTPPLPINRRDALGAAGTGLLAAALSPEVFAAEPRKTGLGLVIYDCGVRRRWLQQQDLAGDLFEPLTFLRYCQTLGAGGMQAKLGGLDRAGVKELRGFAEQHSLFIDAIVDPPRDQADLARFEREIRIAAEVGVQAARSVIMPGRRYERFASLEEFREYEKQGRKMAELAAPIVEKHRTPLAIENHKDQRNEERIALFEQIDSEYVGACVDTGNSFALLEEPIETVRALAPWAKTVHLKDQAVQPYADGFLLGDIPLGQGCFDLKKMVEILRKAQLQIRFTLELITRDALRVPCLTEKYWATMPQVAGKELARTLRTVRENPAAKLQLVSSLPLEQQQALEEQNVRASLDFARDTLKL</sequence>
<dbReference type="SUPFAM" id="SSF51658">
    <property type="entry name" value="Xylose isomerase-like"/>
    <property type="match status" value="1"/>
</dbReference>
<evidence type="ECO:0000259" key="1">
    <source>
        <dbReference type="Pfam" id="PF01261"/>
    </source>
</evidence>
<protein>
    <submittedName>
        <fullName evidence="2">Xylose isomerase-like TIM barrel</fullName>
    </submittedName>
</protein>
<reference evidence="2 3" key="1">
    <citation type="submission" date="2019-02" db="EMBL/GenBank/DDBJ databases">
        <title>Deep-cultivation of Planctomycetes and their phenomic and genomic characterization uncovers novel biology.</title>
        <authorList>
            <person name="Wiegand S."/>
            <person name="Jogler M."/>
            <person name="Boedeker C."/>
            <person name="Pinto D."/>
            <person name="Vollmers J."/>
            <person name="Rivas-Marin E."/>
            <person name="Kohn T."/>
            <person name="Peeters S.H."/>
            <person name="Heuer A."/>
            <person name="Rast P."/>
            <person name="Oberbeckmann S."/>
            <person name="Bunk B."/>
            <person name="Jeske O."/>
            <person name="Meyerdierks A."/>
            <person name="Storesund J.E."/>
            <person name="Kallscheuer N."/>
            <person name="Luecker S."/>
            <person name="Lage O.M."/>
            <person name="Pohl T."/>
            <person name="Merkel B.J."/>
            <person name="Hornburger P."/>
            <person name="Mueller R.-W."/>
            <person name="Bruemmer F."/>
            <person name="Labrenz M."/>
            <person name="Spormann A.M."/>
            <person name="Op den Camp H."/>
            <person name="Overmann J."/>
            <person name="Amann R."/>
            <person name="Jetten M.S.M."/>
            <person name="Mascher T."/>
            <person name="Medema M.H."/>
            <person name="Devos D.P."/>
            <person name="Kaster A.-K."/>
            <person name="Ovreas L."/>
            <person name="Rohde M."/>
            <person name="Galperin M.Y."/>
            <person name="Jogler C."/>
        </authorList>
    </citation>
    <scope>NUCLEOTIDE SEQUENCE [LARGE SCALE GENOMIC DNA]</scope>
    <source>
        <strain evidence="2 3">Pla85_3_4</strain>
    </source>
</reference>
<dbReference type="Proteomes" id="UP000317648">
    <property type="component" value="Chromosome"/>
</dbReference>
<name>A0A518DKP9_9BACT</name>
<feature type="domain" description="Xylose isomerase-like TIM barrel" evidence="1">
    <location>
        <begin position="70"/>
        <end position="288"/>
    </location>
</feature>